<accession>A0A6C0LC81</accession>
<organism evidence="1">
    <name type="scientific">viral metagenome</name>
    <dbReference type="NCBI Taxonomy" id="1070528"/>
    <lineage>
        <taxon>unclassified sequences</taxon>
        <taxon>metagenomes</taxon>
        <taxon>organismal metagenomes</taxon>
    </lineage>
</organism>
<reference evidence="1" key="1">
    <citation type="journal article" date="2020" name="Nature">
        <title>Giant virus diversity and host interactions through global metagenomics.</title>
        <authorList>
            <person name="Schulz F."/>
            <person name="Roux S."/>
            <person name="Paez-Espino D."/>
            <person name="Jungbluth S."/>
            <person name="Walsh D.A."/>
            <person name="Denef V.J."/>
            <person name="McMahon K.D."/>
            <person name="Konstantinidis K.T."/>
            <person name="Eloe-Fadrosh E.A."/>
            <person name="Kyrpides N.C."/>
            <person name="Woyke T."/>
        </authorList>
    </citation>
    <scope>NUCLEOTIDE SEQUENCE</scope>
    <source>
        <strain evidence="1">GVMAG-M-3300027770-17</strain>
    </source>
</reference>
<evidence type="ECO:0000313" key="1">
    <source>
        <dbReference type="EMBL" id="QHU28047.1"/>
    </source>
</evidence>
<proteinExistence type="predicted"/>
<dbReference type="EMBL" id="MN740468">
    <property type="protein sequence ID" value="QHU28047.1"/>
    <property type="molecule type" value="Genomic_DNA"/>
</dbReference>
<protein>
    <submittedName>
        <fullName evidence="1">Uncharacterized protein</fullName>
    </submittedName>
</protein>
<name>A0A6C0LC81_9ZZZZ</name>
<sequence length="122" mass="14580">MSIGDDIIIRLIRSEIKENDDVIKIRRRLHHHQSFLLRYTDGLVINKVWINDKTIIELMKYLENLFLCLSYDNDPFIKLQISIASYPIIFIKIDEEFKEDLKYSLLGIIYDELIKPAAYFTR</sequence>
<dbReference type="AlphaFoldDB" id="A0A6C0LC81"/>